<feature type="compositionally biased region" description="Basic and acidic residues" evidence="1">
    <location>
        <begin position="387"/>
        <end position="401"/>
    </location>
</feature>
<feature type="transmembrane region" description="Helical" evidence="2">
    <location>
        <begin position="35"/>
        <end position="58"/>
    </location>
</feature>
<comment type="caution">
    <text evidence="4">The sequence shown here is derived from an EMBL/GenBank/DDBJ whole genome shotgun (WGS) entry which is preliminary data.</text>
</comment>
<dbReference type="InterPro" id="IPR051918">
    <property type="entry name" value="STPP_CPPED1"/>
</dbReference>
<feature type="region of interest" description="Disordered" evidence="1">
    <location>
        <begin position="387"/>
        <end position="412"/>
    </location>
</feature>
<feature type="domain" description="Calcineurin-like phosphoesterase" evidence="3">
    <location>
        <begin position="114"/>
        <end position="307"/>
    </location>
</feature>
<organism evidence="4 5">
    <name type="scientific">Sporolactobacillus inulinus</name>
    <dbReference type="NCBI Taxonomy" id="2078"/>
    <lineage>
        <taxon>Bacteria</taxon>
        <taxon>Bacillati</taxon>
        <taxon>Bacillota</taxon>
        <taxon>Bacilli</taxon>
        <taxon>Bacillales</taxon>
        <taxon>Sporolactobacillaceae</taxon>
        <taxon>Sporolactobacillus</taxon>
    </lineage>
</organism>
<evidence type="ECO:0000259" key="3">
    <source>
        <dbReference type="Pfam" id="PF00149"/>
    </source>
</evidence>
<dbReference type="Proteomes" id="UP000319716">
    <property type="component" value="Unassembled WGS sequence"/>
</dbReference>
<dbReference type="InterPro" id="IPR004843">
    <property type="entry name" value="Calcineurin-like_PHP"/>
</dbReference>
<accession>A0A4Y1ZE33</accession>
<dbReference type="RefSeq" id="WP_262392983.1">
    <property type="nucleotide sequence ID" value="NZ_BEXB01000026.1"/>
</dbReference>
<dbReference type="PANTHER" id="PTHR43143:SF5">
    <property type="entry name" value="SECRETED PROTEIN"/>
    <property type="match status" value="1"/>
</dbReference>
<reference evidence="4 5" key="1">
    <citation type="submission" date="2017-11" db="EMBL/GenBank/DDBJ databases">
        <title>Draft Genome Sequence of Sporolactobacillus inulinus NBRC 111894 Isolated from Koso, a Japanese Sugar-Vegetable Fermented Beverage.</title>
        <authorList>
            <person name="Chiou T.Y."/>
            <person name="Oshima K."/>
            <person name="Suda W."/>
            <person name="Hattori M."/>
            <person name="Takahashi T."/>
        </authorList>
    </citation>
    <scope>NUCLEOTIDE SEQUENCE [LARGE SCALE GENOMIC DNA]</scope>
    <source>
        <strain evidence="4 5">NBRC111894</strain>
    </source>
</reference>
<evidence type="ECO:0000256" key="1">
    <source>
        <dbReference type="SAM" id="MobiDB-lite"/>
    </source>
</evidence>
<gene>
    <name evidence="4" type="ORF">NBRC111894_2966</name>
</gene>
<sequence length="412" mass="47570">MFTGRKTELGEHALPVNGPSRKGEIVMKRSKWRDYLAIELIIVLMFLTCVISGVFSIFPPGKQSEANLQPAGAARHAGSAQLMHSVFFNRPEPARPEPKVAHKLFKGIDSIDFTFGVLPDTQYYSRSHPDIFKRMNQWFVANRDTLKLRYIFHLGDIVNNDDQPYQWKTANKAMKILDDAEVPYGIITGNHDVGFKKDYRPFDRYFGETRYLWNPWYGGSYKNNRGHFDLINTNGQKYIMLGMGWGIGGQEIAWMNHVLHAYRDRIAILFVHDYLGSYGKRTVQGQMLFEKVVKPNRNVRMVMNGHSYGAARRVDTIDDNRDGKPDRKVMQILSDYQSVKGGQGYIRVMGFDLTHDKVYVRTFSPQVNKTHAFKKNKDNFTFRFDLDQKPKKKNEQKSENKRKAHQTAGCLP</sequence>
<evidence type="ECO:0000313" key="4">
    <source>
        <dbReference type="EMBL" id="GAY77412.1"/>
    </source>
</evidence>
<keyword evidence="2" id="KW-1133">Transmembrane helix</keyword>
<dbReference type="SUPFAM" id="SSF56300">
    <property type="entry name" value="Metallo-dependent phosphatases"/>
    <property type="match status" value="1"/>
</dbReference>
<dbReference type="EMBL" id="BEXB01000026">
    <property type="protein sequence ID" value="GAY77412.1"/>
    <property type="molecule type" value="Genomic_DNA"/>
</dbReference>
<dbReference type="InterPro" id="IPR029052">
    <property type="entry name" value="Metallo-depent_PP-like"/>
</dbReference>
<protein>
    <recommendedName>
        <fullName evidence="3">Calcineurin-like phosphoesterase domain-containing protein</fullName>
    </recommendedName>
</protein>
<name>A0A4Y1ZE33_9BACL</name>
<dbReference type="Pfam" id="PF00149">
    <property type="entry name" value="Metallophos"/>
    <property type="match status" value="1"/>
</dbReference>
<keyword evidence="2" id="KW-0812">Transmembrane</keyword>
<evidence type="ECO:0000256" key="2">
    <source>
        <dbReference type="SAM" id="Phobius"/>
    </source>
</evidence>
<evidence type="ECO:0000313" key="5">
    <source>
        <dbReference type="Proteomes" id="UP000319716"/>
    </source>
</evidence>
<dbReference type="AlphaFoldDB" id="A0A4Y1ZE33"/>
<dbReference type="Gene3D" id="3.60.21.10">
    <property type="match status" value="1"/>
</dbReference>
<proteinExistence type="predicted"/>
<keyword evidence="2" id="KW-0472">Membrane</keyword>
<dbReference type="GO" id="GO:0016787">
    <property type="term" value="F:hydrolase activity"/>
    <property type="evidence" value="ECO:0007669"/>
    <property type="project" value="InterPro"/>
</dbReference>
<dbReference type="PANTHER" id="PTHR43143">
    <property type="entry name" value="METALLOPHOSPHOESTERASE, CALCINEURIN SUPERFAMILY"/>
    <property type="match status" value="1"/>
</dbReference>